<sequence length="145" mass="15654">MTRAWMLPGLLALCGLAAAATRLAAGEPVPAAVLFAVFALAAVWLSPLMFPRPVGAARARELSAADGRPVVYWRAGCRYCLRLRLRLGRDARRAHWVDIWRDPEGAAAVRAVAGGSETVPTVVVDGEAHVNPDPGWVRSRLRPPR</sequence>
<dbReference type="Gene3D" id="3.40.30.10">
    <property type="entry name" value="Glutaredoxin"/>
    <property type="match status" value="1"/>
</dbReference>
<gene>
    <name evidence="4" type="ORF">MF672_033995</name>
</gene>
<feature type="domain" description="Glutaredoxin" evidence="3">
    <location>
        <begin position="70"/>
        <end position="127"/>
    </location>
</feature>
<feature type="signal peptide" evidence="2">
    <location>
        <begin position="1"/>
        <end position="19"/>
    </location>
</feature>
<dbReference type="SUPFAM" id="SSF52833">
    <property type="entry name" value="Thioredoxin-like"/>
    <property type="match status" value="1"/>
</dbReference>
<evidence type="ECO:0000256" key="1">
    <source>
        <dbReference type="SAM" id="Phobius"/>
    </source>
</evidence>
<accession>A0ABT0G2C9</accession>
<evidence type="ECO:0000313" key="4">
    <source>
        <dbReference type="EMBL" id="MCK2218771.1"/>
    </source>
</evidence>
<reference evidence="4 5" key="1">
    <citation type="submission" date="2022-04" db="EMBL/GenBank/DDBJ databases">
        <title>Genome draft of Actinomadura sp. ATCC 31491.</title>
        <authorList>
            <person name="Shi X."/>
            <person name="Du Y."/>
        </authorList>
    </citation>
    <scope>NUCLEOTIDE SEQUENCE [LARGE SCALE GENOMIC DNA]</scope>
    <source>
        <strain evidence="4 5">ATCC 31491</strain>
    </source>
</reference>
<feature type="chain" id="PRO_5045680432" description="Glutaredoxin domain-containing protein" evidence="2">
    <location>
        <begin position="20"/>
        <end position="145"/>
    </location>
</feature>
<feature type="transmembrane region" description="Helical" evidence="1">
    <location>
        <begin position="29"/>
        <end position="50"/>
    </location>
</feature>
<evidence type="ECO:0000313" key="5">
    <source>
        <dbReference type="Proteomes" id="UP001317259"/>
    </source>
</evidence>
<organism evidence="4 5">
    <name type="scientific">Actinomadura luzonensis</name>
    <dbReference type="NCBI Taxonomy" id="2805427"/>
    <lineage>
        <taxon>Bacteria</taxon>
        <taxon>Bacillati</taxon>
        <taxon>Actinomycetota</taxon>
        <taxon>Actinomycetes</taxon>
        <taxon>Streptosporangiales</taxon>
        <taxon>Thermomonosporaceae</taxon>
        <taxon>Actinomadura</taxon>
    </lineage>
</organism>
<keyword evidence="5" id="KW-1185">Reference proteome</keyword>
<comment type="caution">
    <text evidence="4">The sequence shown here is derived from an EMBL/GenBank/DDBJ whole genome shotgun (WGS) entry which is preliminary data.</text>
</comment>
<protein>
    <recommendedName>
        <fullName evidence="3">Glutaredoxin domain-containing protein</fullName>
    </recommendedName>
</protein>
<keyword evidence="1" id="KW-1133">Transmembrane helix</keyword>
<keyword evidence="2" id="KW-0732">Signal</keyword>
<dbReference type="Proteomes" id="UP001317259">
    <property type="component" value="Unassembled WGS sequence"/>
</dbReference>
<dbReference type="Pfam" id="PF00462">
    <property type="entry name" value="Glutaredoxin"/>
    <property type="match status" value="1"/>
</dbReference>
<proteinExistence type="predicted"/>
<evidence type="ECO:0000259" key="3">
    <source>
        <dbReference type="Pfam" id="PF00462"/>
    </source>
</evidence>
<dbReference type="InterPro" id="IPR002109">
    <property type="entry name" value="Glutaredoxin"/>
</dbReference>
<keyword evidence="1" id="KW-0472">Membrane</keyword>
<dbReference type="RefSeq" id="WP_242382397.1">
    <property type="nucleotide sequence ID" value="NZ_JAKRKC020000002.1"/>
</dbReference>
<keyword evidence="1" id="KW-0812">Transmembrane</keyword>
<dbReference type="EMBL" id="JAKRKC020000002">
    <property type="protein sequence ID" value="MCK2218771.1"/>
    <property type="molecule type" value="Genomic_DNA"/>
</dbReference>
<dbReference type="InterPro" id="IPR036249">
    <property type="entry name" value="Thioredoxin-like_sf"/>
</dbReference>
<evidence type="ECO:0000256" key="2">
    <source>
        <dbReference type="SAM" id="SignalP"/>
    </source>
</evidence>
<name>A0ABT0G2C9_9ACTN</name>